<keyword evidence="1" id="KW-0175">Coiled coil</keyword>
<dbReference type="RefSeq" id="WP_160718563.1">
    <property type="nucleotide sequence ID" value="NZ_SUMG01000002.1"/>
</dbReference>
<name>A0AA43XI42_9CLOT</name>
<keyword evidence="3" id="KW-1185">Reference proteome</keyword>
<sequence length="331" mass="38583">MLFIRMASRLMFLRTDQGEKLRDYLVKFQGGKEVGFHQGMEASSDESTIVFITGENLQKTRIEDANYILLINDPASICLTNLINSQVSALVNRVDMGPSTILMRIAGDQNLVKKEIKELYSGKDLPMEKAVDLGEDKDTILFLTYRQISTVIRTGDLLEGTLLIQQPGWEVFKSLRSRGVLLITRSLEDRKWYELRINIYDSEERYEAHYDRLNFVLSKLEVGMVLEEGWTKDHALVLFSVLAYQIKLFTFYKPEEIKRILTGLEYDQEGKRLADFDLYYRNKKISWVDIDRSKSRRNKVEEGIKNRKALLNQLTQEEQKELKAMEDKIKE</sequence>
<protein>
    <submittedName>
        <fullName evidence="2">Uncharacterized protein</fullName>
    </submittedName>
</protein>
<accession>A0AA43XI42</accession>
<gene>
    <name evidence="2" type="ORF">ISALK_01930</name>
</gene>
<comment type="caution">
    <text evidence="2">The sequence shown here is derived from an EMBL/GenBank/DDBJ whole genome shotgun (WGS) entry which is preliminary data.</text>
</comment>
<proteinExistence type="predicted"/>
<dbReference type="AlphaFoldDB" id="A0AA43XI42"/>
<evidence type="ECO:0000313" key="2">
    <source>
        <dbReference type="EMBL" id="NBG87250.1"/>
    </source>
</evidence>
<evidence type="ECO:0000313" key="3">
    <source>
        <dbReference type="Proteomes" id="UP000449710"/>
    </source>
</evidence>
<organism evidence="2 3">
    <name type="scientific">Isachenkonia alkalipeptolytica</name>
    <dbReference type="NCBI Taxonomy" id="2565777"/>
    <lineage>
        <taxon>Bacteria</taxon>
        <taxon>Bacillati</taxon>
        <taxon>Bacillota</taxon>
        <taxon>Clostridia</taxon>
        <taxon>Eubacteriales</taxon>
        <taxon>Clostridiaceae</taxon>
        <taxon>Isachenkonia</taxon>
    </lineage>
</organism>
<reference evidence="2 3" key="1">
    <citation type="submission" date="2019-04" db="EMBL/GenBank/DDBJ databases">
        <title>Isachenkonia alkalipeptolytica gen. nov. sp. nov. a new anaerobic, alkiliphilic organothrophic bacterium capable to reduce synthesized ferrihydrite isolated from a soda lake.</title>
        <authorList>
            <person name="Toshchakov S.V."/>
            <person name="Zavarzina D.G."/>
            <person name="Zhilina T.N."/>
            <person name="Kostrikina N.A."/>
            <person name="Kublanov I.V."/>
        </authorList>
    </citation>
    <scope>NUCLEOTIDE SEQUENCE [LARGE SCALE GENOMIC DNA]</scope>
    <source>
        <strain evidence="2 3">Z-1701</strain>
    </source>
</reference>
<dbReference type="Proteomes" id="UP000449710">
    <property type="component" value="Unassembled WGS sequence"/>
</dbReference>
<dbReference type="EMBL" id="SUMG01000002">
    <property type="protein sequence ID" value="NBG87250.1"/>
    <property type="molecule type" value="Genomic_DNA"/>
</dbReference>
<evidence type="ECO:0000256" key="1">
    <source>
        <dbReference type="SAM" id="Coils"/>
    </source>
</evidence>
<feature type="coiled-coil region" evidence="1">
    <location>
        <begin position="297"/>
        <end position="331"/>
    </location>
</feature>